<name>A0A8X6Y5Z5_9ARAC</name>
<comment type="caution">
    <text evidence="1">The sequence shown here is derived from an EMBL/GenBank/DDBJ whole genome shotgun (WGS) entry which is preliminary data.</text>
</comment>
<sequence>MQKIVFRNDDGLTSQPPERLYEQRLSTVTRERGTIVFSLPKSCENIVWLRNVNPRTLSFIERGEVKPFHCDRPNPKGFFFPKQKIVCSFSRAGFRRGENNGGVRQDHPRIEGGRKLDWISHYD</sequence>
<evidence type="ECO:0000313" key="2">
    <source>
        <dbReference type="Proteomes" id="UP000886998"/>
    </source>
</evidence>
<protein>
    <submittedName>
        <fullName evidence="1">Uncharacterized protein</fullName>
    </submittedName>
</protein>
<reference evidence="1" key="1">
    <citation type="submission" date="2020-08" db="EMBL/GenBank/DDBJ databases">
        <title>Multicomponent nature underlies the extraordinary mechanical properties of spider dragline silk.</title>
        <authorList>
            <person name="Kono N."/>
            <person name="Nakamura H."/>
            <person name="Mori M."/>
            <person name="Yoshida Y."/>
            <person name="Ohtoshi R."/>
            <person name="Malay A.D."/>
            <person name="Moran D.A.P."/>
            <person name="Tomita M."/>
            <person name="Numata K."/>
            <person name="Arakawa K."/>
        </authorList>
    </citation>
    <scope>NUCLEOTIDE SEQUENCE</scope>
</reference>
<dbReference type="Proteomes" id="UP000886998">
    <property type="component" value="Unassembled WGS sequence"/>
</dbReference>
<accession>A0A8X6Y5Z5</accession>
<proteinExistence type="predicted"/>
<evidence type="ECO:0000313" key="1">
    <source>
        <dbReference type="EMBL" id="GFY66147.1"/>
    </source>
</evidence>
<dbReference type="EMBL" id="BMAV01015847">
    <property type="protein sequence ID" value="GFY66147.1"/>
    <property type="molecule type" value="Genomic_DNA"/>
</dbReference>
<keyword evidence="2" id="KW-1185">Reference proteome</keyword>
<gene>
    <name evidence="1" type="ORF">TNIN_295881</name>
</gene>
<dbReference type="AlphaFoldDB" id="A0A8X6Y5Z5"/>
<organism evidence="1 2">
    <name type="scientific">Trichonephila inaurata madagascariensis</name>
    <dbReference type="NCBI Taxonomy" id="2747483"/>
    <lineage>
        <taxon>Eukaryota</taxon>
        <taxon>Metazoa</taxon>
        <taxon>Ecdysozoa</taxon>
        <taxon>Arthropoda</taxon>
        <taxon>Chelicerata</taxon>
        <taxon>Arachnida</taxon>
        <taxon>Araneae</taxon>
        <taxon>Araneomorphae</taxon>
        <taxon>Entelegynae</taxon>
        <taxon>Araneoidea</taxon>
        <taxon>Nephilidae</taxon>
        <taxon>Trichonephila</taxon>
        <taxon>Trichonephila inaurata</taxon>
    </lineage>
</organism>